<dbReference type="Proteomes" id="UP000093053">
    <property type="component" value="Chromosome"/>
</dbReference>
<dbReference type="STRING" id="1586287.BBK82_39905"/>
<name>A0A1B2HU65_9PSEU</name>
<evidence type="ECO:0000259" key="3">
    <source>
        <dbReference type="PROSITE" id="PS50983"/>
    </source>
</evidence>
<dbReference type="PANTHER" id="PTHR30535:SF7">
    <property type="entry name" value="IRON(III) DICITRATE-BINDING PROTEIN"/>
    <property type="match status" value="1"/>
</dbReference>
<protein>
    <submittedName>
        <fullName evidence="4">Iron ABC transporter substrate-binding protein</fullName>
    </submittedName>
</protein>
<dbReference type="EMBL" id="CP016793">
    <property type="protein sequence ID" value="ANZ41225.1"/>
    <property type="molecule type" value="Genomic_DNA"/>
</dbReference>
<dbReference type="SUPFAM" id="SSF53807">
    <property type="entry name" value="Helical backbone' metal receptor"/>
    <property type="match status" value="1"/>
</dbReference>
<evidence type="ECO:0000256" key="2">
    <source>
        <dbReference type="SAM" id="SignalP"/>
    </source>
</evidence>
<dbReference type="KEGG" id="led:BBK82_39905"/>
<dbReference type="PROSITE" id="PS51257">
    <property type="entry name" value="PROKAR_LIPOPROTEIN"/>
    <property type="match status" value="1"/>
</dbReference>
<feature type="signal peptide" evidence="2">
    <location>
        <begin position="1"/>
        <end position="21"/>
    </location>
</feature>
<dbReference type="Pfam" id="PF01497">
    <property type="entry name" value="Peripla_BP_2"/>
    <property type="match status" value="1"/>
</dbReference>
<dbReference type="InterPro" id="IPR050902">
    <property type="entry name" value="ABC_Transporter_SBP"/>
</dbReference>
<dbReference type="PANTHER" id="PTHR30535">
    <property type="entry name" value="VITAMIN B12-BINDING PROTEIN"/>
    <property type="match status" value="1"/>
</dbReference>
<dbReference type="RefSeq" id="WP_065919562.1">
    <property type="nucleotide sequence ID" value="NZ_CP016793.1"/>
</dbReference>
<feature type="chain" id="PRO_5039265636" evidence="2">
    <location>
        <begin position="22"/>
        <end position="327"/>
    </location>
</feature>
<feature type="domain" description="Fe/B12 periplasmic-binding" evidence="3">
    <location>
        <begin position="50"/>
        <end position="327"/>
    </location>
</feature>
<keyword evidence="5" id="KW-1185">Reference proteome</keyword>
<evidence type="ECO:0000313" key="5">
    <source>
        <dbReference type="Proteomes" id="UP000093053"/>
    </source>
</evidence>
<dbReference type="AlphaFoldDB" id="A0A1B2HU65"/>
<accession>A0A1B2HU65</accession>
<proteinExistence type="inferred from homology"/>
<keyword evidence="2" id="KW-0732">Signal</keyword>
<dbReference type="PROSITE" id="PS50983">
    <property type="entry name" value="FE_B12_PBP"/>
    <property type="match status" value="1"/>
</dbReference>
<dbReference type="Gene3D" id="3.40.50.1980">
    <property type="entry name" value="Nitrogenase molybdenum iron protein domain"/>
    <property type="match status" value="2"/>
</dbReference>
<sequence>MSHAARLGLALTAAAFVAGCAAPGGGAAPTSSVVVESCGKQLSFTSTPQRVVTLDQNSTETLLALGVGDRMAGTANLKTKVSPKYAEAYAKIPVLAPKVITAEPLRAADPDVVVSSFQEHFTTDRAGTRDELAELGVPSYVSAVNCPDGTTPPFERLFRDYENLGKILDVTDKANALAAEQRAVVAEVQAAAAKRPKAPKVVWIYSVFKDVPYVAGRDGMPSQMSKLAGAANVFDDVAQEWPEVSWEEIARRNPDVIVIGDLSERGNPGDKASEKLAMMREHPAVAQLDAVKNNKIIELPGIEMDPSVRTVDALRAFSKGLDGVAGG</sequence>
<reference evidence="4 5" key="1">
    <citation type="submission" date="2016-07" db="EMBL/GenBank/DDBJ databases">
        <title>Complete genome sequence of the Lentzea guizhouensis DHS C013.</title>
        <authorList>
            <person name="Cao C."/>
        </authorList>
    </citation>
    <scope>NUCLEOTIDE SEQUENCE [LARGE SCALE GENOMIC DNA]</scope>
    <source>
        <strain evidence="4 5">DHS C013</strain>
    </source>
</reference>
<evidence type="ECO:0000313" key="4">
    <source>
        <dbReference type="EMBL" id="ANZ41225.1"/>
    </source>
</evidence>
<dbReference type="InterPro" id="IPR002491">
    <property type="entry name" value="ABC_transptr_periplasmic_BD"/>
</dbReference>
<organism evidence="4 5">
    <name type="scientific">Lentzea guizhouensis</name>
    <dbReference type="NCBI Taxonomy" id="1586287"/>
    <lineage>
        <taxon>Bacteria</taxon>
        <taxon>Bacillati</taxon>
        <taxon>Actinomycetota</taxon>
        <taxon>Actinomycetes</taxon>
        <taxon>Pseudonocardiales</taxon>
        <taxon>Pseudonocardiaceae</taxon>
        <taxon>Lentzea</taxon>
    </lineage>
</organism>
<evidence type="ECO:0000256" key="1">
    <source>
        <dbReference type="ARBA" id="ARBA00008814"/>
    </source>
</evidence>
<comment type="similarity">
    <text evidence="1">Belongs to the bacterial solute-binding protein 8 family.</text>
</comment>
<gene>
    <name evidence="4" type="ORF">BBK82_39905</name>
</gene>
<dbReference type="OrthoDB" id="9797850at2"/>